<dbReference type="NCBIfam" id="NF005496">
    <property type="entry name" value="PRK07110.1"/>
    <property type="match status" value="2"/>
</dbReference>
<dbReference type="Gene3D" id="1.10.1240.100">
    <property type="match status" value="3"/>
</dbReference>
<dbReference type="RefSeq" id="WP_250340224.1">
    <property type="nucleotide sequence ID" value="NZ_CP063231.1"/>
</dbReference>
<dbReference type="Gene3D" id="6.20.390.20">
    <property type="match status" value="1"/>
</dbReference>
<dbReference type="SMART" id="SM01294">
    <property type="entry name" value="PKS_PP_betabranch"/>
    <property type="match status" value="2"/>
</dbReference>
<dbReference type="Pfam" id="PF08659">
    <property type="entry name" value="KR"/>
    <property type="match status" value="1"/>
</dbReference>
<dbReference type="SUPFAM" id="SSF53901">
    <property type="entry name" value="Thiolase-like"/>
    <property type="match status" value="3"/>
</dbReference>
<keyword evidence="5" id="KW-0596">Phosphopantetheine</keyword>
<comment type="similarity">
    <text evidence="4">Belongs to the short-chain dehydrogenases/reductases (SDR) family.</text>
</comment>
<dbReference type="Gene3D" id="3.40.47.10">
    <property type="match status" value="3"/>
</dbReference>
<comment type="pathway">
    <text evidence="2">Antibiotic biosynthesis.</text>
</comment>
<evidence type="ECO:0000256" key="10">
    <source>
        <dbReference type="ARBA" id="ARBA00049556"/>
    </source>
</evidence>
<dbReference type="InterPro" id="IPR020841">
    <property type="entry name" value="PKS_Beta-ketoAc_synthase_dom"/>
</dbReference>
<feature type="domain" description="Ketosynthase family 3 (KS3)" evidence="14">
    <location>
        <begin position="3780"/>
        <end position="4203"/>
    </location>
</feature>
<dbReference type="PROSITE" id="PS50075">
    <property type="entry name" value="CARRIER"/>
    <property type="match status" value="3"/>
</dbReference>
<evidence type="ECO:0000256" key="8">
    <source>
        <dbReference type="ARBA" id="ARBA00022679"/>
    </source>
</evidence>
<organism evidence="15 16">
    <name type="scientific">Luteibacter flocculans</name>
    <dbReference type="NCBI Taxonomy" id="2780091"/>
    <lineage>
        <taxon>Bacteria</taxon>
        <taxon>Pseudomonadati</taxon>
        <taxon>Pseudomonadota</taxon>
        <taxon>Gammaproteobacteria</taxon>
        <taxon>Lysobacterales</taxon>
        <taxon>Rhodanobacteraceae</taxon>
        <taxon>Luteibacter</taxon>
    </lineage>
</organism>
<dbReference type="InterPro" id="IPR029045">
    <property type="entry name" value="ClpP/crotonase-like_dom_sf"/>
</dbReference>
<comment type="similarity">
    <text evidence="11">Belongs to the enoyl-CoA hydratase/isomerase family.</text>
</comment>
<dbReference type="PROSITE" id="PS00606">
    <property type="entry name" value="KS3_1"/>
    <property type="match status" value="2"/>
</dbReference>
<evidence type="ECO:0000313" key="16">
    <source>
        <dbReference type="Proteomes" id="UP001056681"/>
    </source>
</evidence>
<proteinExistence type="inferred from homology"/>
<name>A0ABY4T665_9GAMM</name>
<keyword evidence="7" id="KW-0597">Phosphoprotein</keyword>
<dbReference type="Pfam" id="PF00109">
    <property type="entry name" value="ketoacyl-synt"/>
    <property type="match status" value="3"/>
</dbReference>
<comment type="catalytic activity">
    <reaction evidence="10">
        <text>a (3S)-3-hydroxyacyl-CoA + NAD(+) = a 3-oxoacyl-CoA + NADH + H(+)</text>
        <dbReference type="Rhea" id="RHEA:22432"/>
        <dbReference type="ChEBI" id="CHEBI:15378"/>
        <dbReference type="ChEBI" id="CHEBI:57318"/>
        <dbReference type="ChEBI" id="CHEBI:57540"/>
        <dbReference type="ChEBI" id="CHEBI:57945"/>
        <dbReference type="ChEBI" id="CHEBI:90726"/>
        <dbReference type="EC" id="1.1.1.35"/>
    </reaction>
</comment>
<evidence type="ECO:0000256" key="1">
    <source>
        <dbReference type="ARBA" id="ARBA00004496"/>
    </source>
</evidence>
<reference evidence="15" key="1">
    <citation type="submission" date="2020-10" db="EMBL/GenBank/DDBJ databases">
        <title>Whole-genome sequence of Luteibacter sp. EIF3.</title>
        <authorList>
            <person name="Friedrich I."/>
            <person name="Hertel R."/>
            <person name="Daniel R."/>
        </authorList>
    </citation>
    <scope>NUCLEOTIDE SEQUENCE</scope>
    <source>
        <strain evidence="15">EIF3</strain>
    </source>
</reference>
<dbReference type="InterPro" id="IPR001753">
    <property type="entry name" value="Enoyl-CoA_hydra/iso"/>
</dbReference>
<dbReference type="Proteomes" id="UP001056681">
    <property type="component" value="Chromosome"/>
</dbReference>
<dbReference type="SUPFAM" id="SSF52096">
    <property type="entry name" value="ClpP/crotonase"/>
    <property type="match status" value="6"/>
</dbReference>
<dbReference type="InterPro" id="IPR016039">
    <property type="entry name" value="Thiolase-like"/>
</dbReference>
<dbReference type="SMART" id="SM00823">
    <property type="entry name" value="PKS_PP"/>
    <property type="match status" value="3"/>
</dbReference>
<keyword evidence="8" id="KW-0808">Transferase</keyword>
<dbReference type="InterPro" id="IPR036736">
    <property type="entry name" value="ACP-like_sf"/>
</dbReference>
<keyword evidence="6" id="KW-0963">Cytoplasm</keyword>
<dbReference type="InterPro" id="IPR014031">
    <property type="entry name" value="Ketoacyl_synth_C"/>
</dbReference>
<protein>
    <submittedName>
        <fullName evidence="15">SDR family NAD(P)-dependent oxidoreductase</fullName>
    </submittedName>
</protein>
<feature type="compositionally biased region" description="Low complexity" evidence="12">
    <location>
        <begin position="3749"/>
        <end position="3761"/>
    </location>
</feature>
<evidence type="ECO:0000259" key="14">
    <source>
        <dbReference type="PROSITE" id="PS52004"/>
    </source>
</evidence>
<feature type="domain" description="Carrier" evidence="13">
    <location>
        <begin position="497"/>
        <end position="570"/>
    </location>
</feature>
<dbReference type="SMART" id="SM00822">
    <property type="entry name" value="PKS_KR"/>
    <property type="match status" value="1"/>
</dbReference>
<dbReference type="Pfam" id="PF00550">
    <property type="entry name" value="PP-binding"/>
    <property type="match status" value="3"/>
</dbReference>
<dbReference type="InterPro" id="IPR006162">
    <property type="entry name" value="Ppantetheine_attach_site"/>
</dbReference>
<dbReference type="InterPro" id="IPR020806">
    <property type="entry name" value="PKS_PP-bd"/>
</dbReference>
<dbReference type="Pfam" id="PF22621">
    <property type="entry name" value="CurL-like_PKS_C"/>
    <property type="match status" value="1"/>
</dbReference>
<dbReference type="PANTHER" id="PTHR43775:SF37">
    <property type="entry name" value="SI:DKEY-61P9.11"/>
    <property type="match status" value="1"/>
</dbReference>
<dbReference type="Pfam" id="PF00378">
    <property type="entry name" value="ECH_1"/>
    <property type="match status" value="3"/>
</dbReference>
<dbReference type="PROSITE" id="PS52004">
    <property type="entry name" value="KS3_2"/>
    <property type="match status" value="3"/>
</dbReference>
<dbReference type="PROSITE" id="PS00166">
    <property type="entry name" value="ENOYL_COA_HYDRATASE"/>
    <property type="match status" value="2"/>
</dbReference>
<dbReference type="Gene3D" id="3.40.50.720">
    <property type="entry name" value="NAD(P)-binding Rossmann-like Domain"/>
    <property type="match status" value="1"/>
</dbReference>
<evidence type="ECO:0000256" key="6">
    <source>
        <dbReference type="ARBA" id="ARBA00022490"/>
    </source>
</evidence>
<dbReference type="CDD" id="cd06558">
    <property type="entry name" value="crotonase-like"/>
    <property type="match status" value="2"/>
</dbReference>
<feature type="region of interest" description="Disordered" evidence="12">
    <location>
        <begin position="3747"/>
        <end position="3778"/>
    </location>
</feature>
<evidence type="ECO:0000256" key="5">
    <source>
        <dbReference type="ARBA" id="ARBA00022450"/>
    </source>
</evidence>
<dbReference type="SUPFAM" id="SSF47336">
    <property type="entry name" value="ACP-like"/>
    <property type="match status" value="3"/>
</dbReference>
<dbReference type="CDD" id="cd08953">
    <property type="entry name" value="KR_2_SDR_x"/>
    <property type="match status" value="1"/>
</dbReference>
<comment type="pathway">
    <text evidence="3">Lipid metabolism; fatty acid biosynthesis.</text>
</comment>
<dbReference type="InterPro" id="IPR036291">
    <property type="entry name" value="NAD(P)-bd_dom_sf"/>
</dbReference>
<dbReference type="InterPro" id="IPR009081">
    <property type="entry name" value="PP-bd_ACP"/>
</dbReference>
<feature type="domain" description="Ketosynthase family 3 (KS3)" evidence="14">
    <location>
        <begin position="2205"/>
        <end position="2628"/>
    </location>
</feature>
<sequence length="4398" mass="469265">MQDRNGSFPTTSLSRQALAPIYADLAAGRISRAEALDRIVALRRAPAAIRAPLVVASPMWSASSRGALVSRRWTERRVLLLDIGSATALTTLLPAGQVETLELPSAGDPPARYAALAAECLQRVQAMLASRPSGDVLFQVVVAEGDTEALQAGVAGLLRTATRENPRFKGQVVFVRGDATAAAIAQQLEQAQAHGDEAVMRFERGTQPMGLRWRPAPVSISVAPFPYREHGSYLITGGLGGLGRLFARDILSNTQHARVILTGRQASSGDSEPRLAALQAIGGQRVSYVSLDLDDAAQVQRLIDTQTRDGHRLHGILHAAGMTADSFILKKSADELANVLAPKVRGTWLLDRATRDLDLDFFALFSSVASVFGNVGQADYAAANGFLDEFATWRQKQVALGNRRGRTVSIAWPLWAEGGMRLPEAHDSAIAALTGDPLSTEDGLHAFRIALASPSPRCMVLAGDGAAAGLTDGTATAARSADGTRQDAEGDPAQWLDKARDVLRRVFASVLKIEATRLGWDTPLDRFGIDSIVAMRLTAEIEKEFGPQSKTLLFEYRSIDDLAHYLVASYPARLQALVSAGRQTRSRAAAPIVPARPVRTAAPVAVGAAPSRFEPIAIVGLSGRYPGARDLETFWANLRDGVDCVVEVPADRWDWRDYYSDDRTAAGRHYSRWGGFIEGVDEFDPQFFNIAPREARQIDPQERLFLQHAWMAIEDAGYTRAALSAGGDVGVYVGMMYSEYQLFAAEASVRGQRLGVAGSFASTANRVSFALDLHGPSMTLDTMCSSSLTAIHLACQDLRLGRTAMAIAGGVNVTIHPNKYLALSAGQFISSEGHCQSFGEGGDGYIPGEGVGAVVLKRLADAERDGDVIHGVIRGSALNHGGRTNGYTVPNPQAQAAAIERALSEAGVDVRRIGYVEAHGTGTRLGDPIEIAALSRAFGPAAEKGGCLIGSAKSNIGHCEAAAGIAGLTKVLLQMRHGQVVPSLHSARLNPHIDFASSPFTVNQTLRAWEAPVVEGRRAPRMAGLSSFGAGGSNAHMVVEAYEATAMALPDGPVVLVLSGRTAEALRGRVSDLLTYLEDRPAALASVAWTLQIGREAMNERLACVAADVPGAIAQLRAYLEGEEIEGLFAGQAQQHRESVAWFAEDAELREAVARWASAGRLERVAQAWVRGVEIPWSALHGGRTLPKTSLPTYPFARERYWLDLPKADIAPGASRLHPLLHENVSDLRGQRFRSRFGEAIGAWDVLEMARAAAVRALGVDDATPLGLYDVAWFDTPRHDDVLDVQVWQDDDGDVVLQVVRADADALLMQGAVRLANDDVVANEPSPDDVRVSLAPLPNAASSNAGIVLGEALLDALLGADGETHAVLTLDTVHIRANVSAGGVVHIHRRVGEGGLIEFDADVRDARGHVAIVLRGLVAERKQDGGTASRDLPTIDGCIFDEPTSGVIRIALASAQSWDAALAALDGVEDVKAVVLTTTAHDSDTSLPADAFAATTTRLRNAAYPVIAACLGDAIGASWWLALSCDALVVSSEGHYGLDEASWSLAGAVRRRTGVVDVAVRPGAAWQAAGWSGRVVPAAQVDEEALSLARALAEKPADALRLLKAHLWRGEMDAPFEVSAAVADAPALVRVDAREVSAVRRQLDEAIARGASSVVLWSEVAPFEDGVEANAIASLCAWLAEAPVPVVAALGGDAQGAAWLGLLACDEVVHAAEGWYGAQGVLDATPLSGWAGVCLPLHLGHEGRRALLDGESRQGRAWRGAQVANAGDVLSRAQALARRWAGQPAAVLSAWRQARRVPSVVWESTSEALPAAGPITLSNAVVKATAQADGVLLIELCDRDARNMFSEALVRGVEEAFAHAASQPYRAVVVTGYDTYFASGGTRESLLAIQSGQARFTDFTIFRLPMSCPVPVIAAMQGHGIGAGWSLGLFADLGFYAEEARYVSPYMDYGFTPGAGATLMAPARLGQALGRESLLSAREYTGRALGERGVGEAVLPRAEVLPAALALASRMARHPRHRLVGLKQLWNVGLANRVDDVIARELEMHARTFVGNAATSRRIEGRFGQAGSDKVQATVTPTQRPSPQSVKDTLRRLLATELQLDADRIADDAPFIDLGLDSISGVNWVRRINEAYGLAVEATRVYSHPTIGQLAAHVSASLPEPVALQAPVTPDPAETTPAPAVTTRRLPAPRRRPQGAPVVRRTAEPEAIAVIGMAGRFPQANDLDAFWRNLAEGRDCIDEVPASRWSVDRYYRAGAAEPGHTNSRWMGALDGHDQFDPLFFSISPKEAEHMDPQQRLFLQTCWHAFEDAAYGPRSLAGTRCGVFVGCAGGDYQHLTSDQRLTATGFTGNANSILAGRVAYLLDLQGPCLSIDTACSSSLVAMSHACESLVNGTADMALAGGVYVMVGPDMHIKTAQAGMLSTDGRCFAFDARANGFVPGEGVGAVVLKRLADAERDGDRIHGVIRGWGVNQDGRTNGITAPNPVAQQRLQRGVYERFAIDPAQIQLIEAHGTGTKLGDPIEVQALKDSFAAYTRREGYCALGSVKSNIGHTLTAAGVAGFLKLLLALRHRQLPPTAQFERLNEHIALEGSPFFVNAQLTPWMVGEGERRRAALNSFGFSGTNAHLVVEEYDAPVVASPKGEALCVLSARTPEALRTLATALAERLERDGSDWLDLAYTLQVGREAMEERLAFVADDAATAAARLRGWLAGERGGVHVGQAGRQREAVAMFAGDEDLRRTADGWLREGRLEKLGEWWVRGLDHDWAQLHRERTPRRVDVPLYPFAKETYWVDGANSAVPAHFGTAHPLVHENVSNLDVARYRCHVAAVKGGVDAATVLAFVRAAVARAQERADEASVVLEDVAWERNPDAAVSYTVSLWPDEAGVAFEVTADDDEAIIVHGLAVMDESAGEDQASRVVSEIVSNEAPSTLWKSGVVWSRDIGGARVSRLDTRQKPRFALAAAADMASGESASLARPRFTLGAPDAFQPGSVNAVAGSLRITDIAPAVWTLHVTMDDVGSVAAWASAVSDACEVIAKGDLRALIVMVDGASAADVSAASVWMAFVRNLRDMPVPVVAAVRDAIGASWWLALSCDALVVSSGGHYGLDEGSWSLAGAVRRRTGVVDVAVRPGAAWQAAGWSGRVVPAAQVDEEALSLARALAEKPADALRLLKAHLWRGEMDAPFEVSAAVADAPALVRVDAREVSAVRRQLDEAIARGASSVVLWSEVAPFEDGVEANAIASLCAWLAEAPVPVVAALGGDAQGAAWLGLLACDEVVHAAEGWYGAQGVLDATPLSGWAGVCLPLHLGHEGRRALLDGESRQGRAWRGAQVANAGDVLSRAQALARRWAGQPAAVLSAWRQARRVPSVVWESTSEALPAAGPITLSNAVVKATAQADGVLLIELCDRDARNMFSEALVRGVEEAFAHAASQPYRAVVVTGYDTYFASGGTRESLLAIQSGQARFTDFTIFRLPMSCPVPVIAAMQGHGIGAGWSLGLFADLGFYAEEARYVSPYMDYGFTPGAGATLMAPARLGQALGRESLLSAREYTGRALGERGVGEAVLPRAEVLPAALALASRMARHPRHRLVGLKALWNVGLAERVDETFACELDMHDKTFVGRDDTSRFIQARFEALAKTPAPKPAASKPLPAAAPMASPTKVAVRSPDAVAAKLRQGLDIELHLQGRPIDDDMEFIQLGLDSISGVTWVRRINEDFGTAIEATAIYSYPTIRQLAAYIASLLPSESVMEETARSEAPAATPAPSRPALRRRVTSRQRQASPAQAMDRIAIIGMSGRYAGADDLDAFWQQIVEGRDAIREIPASRWAIDDFYDPNPEAPDRMMSRWLGAMDDVDCFDTLFFRISPDEAEQMDPQHRLFLQEAYHAFEDAGYTSRALSRSRCGVYLGISTNDYALLLARSGVVSAPVTANSYSIAAARIAYHLNLNGPAISVDTACSSSLVSLHLACQALRTGEVDMALAGGVSLWLAPESYLALSQAGMLSPSGRCKAFDDSADGIVMGDGVGALVLKRLADAERDGDRILGVVAGSGINQDGRTNGITAPSAVSQAELERDVHRRFGIDADGIDYVETHGTGTPLGDPIELEALASVFRESTSRRNYCALGSVKSNIGHTSSAAGVASVQKVLLSLRHATIAPTLHVTRENHHFDFAGSPFFVNREATPWPTREDRVRRACVNSFGYSGTNAHVVIEEYRASRPAVTSSRPASPGGQVVTLSARDAEALVRRVTDFAAWLEVHPHADVAAIAFTTQCRRDAMDARVALVATDARGLAQAARTWLERGVRKHVRPDDAALALWLATRDMTRLAEAWEAGMDVPWDTLHEGARMVTSLPLYPFARERYWVGGASVAAPAAAPAVGDAAWIEEVLGRVENDELDTAQAVALLGALQ</sequence>
<dbReference type="Gene3D" id="3.90.226.10">
    <property type="entry name" value="2-enoyl-CoA Hydratase, Chain A, domain 1"/>
    <property type="match status" value="6"/>
</dbReference>
<dbReference type="InterPro" id="IPR014030">
    <property type="entry name" value="Ketoacyl_synth_N"/>
</dbReference>
<comment type="subcellular location">
    <subcellularLocation>
        <location evidence="1">Cytoplasm</location>
    </subcellularLocation>
</comment>
<feature type="domain" description="Ketosynthase family 3 (KS3)" evidence="14">
    <location>
        <begin position="613"/>
        <end position="1041"/>
    </location>
</feature>
<dbReference type="SUPFAM" id="SSF51735">
    <property type="entry name" value="NAD(P)-binding Rossmann-fold domains"/>
    <property type="match status" value="1"/>
</dbReference>
<keyword evidence="16" id="KW-1185">Reference proteome</keyword>
<feature type="domain" description="Carrier" evidence="13">
    <location>
        <begin position="2084"/>
        <end position="2158"/>
    </location>
</feature>
<dbReference type="EMBL" id="CP063231">
    <property type="protein sequence ID" value="URL59710.1"/>
    <property type="molecule type" value="Genomic_DNA"/>
</dbReference>
<evidence type="ECO:0000256" key="7">
    <source>
        <dbReference type="ARBA" id="ARBA00022553"/>
    </source>
</evidence>
<evidence type="ECO:0000313" key="15">
    <source>
        <dbReference type="EMBL" id="URL59710.1"/>
    </source>
</evidence>
<dbReference type="InterPro" id="IPR013968">
    <property type="entry name" value="PKS_KR"/>
</dbReference>
<evidence type="ECO:0000259" key="13">
    <source>
        <dbReference type="PROSITE" id="PS50075"/>
    </source>
</evidence>
<keyword evidence="9" id="KW-0677">Repeat</keyword>
<gene>
    <name evidence="15" type="ORF">IM816_06345</name>
</gene>
<dbReference type="PANTHER" id="PTHR43775">
    <property type="entry name" value="FATTY ACID SYNTHASE"/>
    <property type="match status" value="1"/>
</dbReference>
<dbReference type="InterPro" id="IPR054514">
    <property type="entry name" value="RhiE-like_linker"/>
</dbReference>
<evidence type="ECO:0000256" key="12">
    <source>
        <dbReference type="SAM" id="MobiDB-lite"/>
    </source>
</evidence>
<evidence type="ECO:0000256" key="9">
    <source>
        <dbReference type="ARBA" id="ARBA00022737"/>
    </source>
</evidence>
<dbReference type="InterPro" id="IPR050091">
    <property type="entry name" value="PKS_NRPS_Biosynth_Enz"/>
</dbReference>
<feature type="domain" description="Carrier" evidence="13">
    <location>
        <begin position="3663"/>
        <end position="3737"/>
    </location>
</feature>
<dbReference type="Gene3D" id="1.10.1200.10">
    <property type="entry name" value="ACP-like"/>
    <property type="match status" value="3"/>
</dbReference>
<evidence type="ECO:0000256" key="11">
    <source>
        <dbReference type="RuleBase" id="RU003707"/>
    </source>
</evidence>
<dbReference type="Pfam" id="PF22336">
    <property type="entry name" value="RhiE-like_linker"/>
    <property type="match status" value="2"/>
</dbReference>
<dbReference type="InterPro" id="IPR018376">
    <property type="entry name" value="Enoyl-CoA_hyd/isom_CS"/>
</dbReference>
<dbReference type="PROSITE" id="PS00012">
    <property type="entry name" value="PHOSPHOPANTETHEINE"/>
    <property type="match status" value="3"/>
</dbReference>
<accession>A0ABY4T665</accession>
<dbReference type="InterPro" id="IPR057326">
    <property type="entry name" value="KR_dom"/>
</dbReference>
<dbReference type="CDD" id="cd00833">
    <property type="entry name" value="PKS"/>
    <property type="match status" value="3"/>
</dbReference>
<dbReference type="SMART" id="SM00825">
    <property type="entry name" value="PKS_KS"/>
    <property type="match status" value="3"/>
</dbReference>
<evidence type="ECO:0000256" key="2">
    <source>
        <dbReference type="ARBA" id="ARBA00004792"/>
    </source>
</evidence>
<evidence type="ECO:0000256" key="4">
    <source>
        <dbReference type="ARBA" id="ARBA00006484"/>
    </source>
</evidence>
<dbReference type="Pfam" id="PF02801">
    <property type="entry name" value="Ketoacyl-synt_C"/>
    <property type="match status" value="3"/>
</dbReference>
<dbReference type="InterPro" id="IPR018201">
    <property type="entry name" value="Ketoacyl_synth_AS"/>
</dbReference>
<evidence type="ECO:0000256" key="3">
    <source>
        <dbReference type="ARBA" id="ARBA00005194"/>
    </source>
</evidence>